<organism evidence="4 5">
    <name type="scientific">Prorocentrum cordatum</name>
    <dbReference type="NCBI Taxonomy" id="2364126"/>
    <lineage>
        <taxon>Eukaryota</taxon>
        <taxon>Sar</taxon>
        <taxon>Alveolata</taxon>
        <taxon>Dinophyceae</taxon>
        <taxon>Prorocentrales</taxon>
        <taxon>Prorocentraceae</taxon>
        <taxon>Prorocentrum</taxon>
    </lineage>
</organism>
<keyword evidence="2" id="KW-1133">Transmembrane helix</keyword>
<dbReference type="InterPro" id="IPR038835">
    <property type="entry name" value="Giardin_beta-like"/>
</dbReference>
<comment type="caution">
    <text evidence="4">The sequence shown here is derived from an EMBL/GenBank/DDBJ whole genome shotgun (WGS) entry which is preliminary data.</text>
</comment>
<proteinExistence type="predicted"/>
<dbReference type="Gene3D" id="1.20.5.990">
    <property type="entry name" value="Nemo cc2-lz domain - 1d5 darpin complex"/>
    <property type="match status" value="1"/>
</dbReference>
<gene>
    <name evidence="4" type="ORF">PCOR1329_LOCUS80781</name>
</gene>
<keyword evidence="2" id="KW-0812">Transmembrane</keyword>
<reference evidence="4" key="1">
    <citation type="submission" date="2023-10" db="EMBL/GenBank/DDBJ databases">
        <authorList>
            <person name="Chen Y."/>
            <person name="Shah S."/>
            <person name="Dougan E. K."/>
            <person name="Thang M."/>
            <person name="Chan C."/>
        </authorList>
    </citation>
    <scope>NUCLEOTIDE SEQUENCE [LARGE SCALE GENOMIC DNA]</scope>
</reference>
<evidence type="ECO:0000313" key="5">
    <source>
        <dbReference type="Proteomes" id="UP001189429"/>
    </source>
</evidence>
<evidence type="ECO:0000259" key="3">
    <source>
        <dbReference type="Pfam" id="PF26188"/>
    </source>
</evidence>
<feature type="transmembrane region" description="Helical" evidence="2">
    <location>
        <begin position="265"/>
        <end position="285"/>
    </location>
</feature>
<feature type="region of interest" description="Disordered" evidence="1">
    <location>
        <begin position="815"/>
        <end position="847"/>
    </location>
</feature>
<protein>
    <recommendedName>
        <fullName evidence="3">RNA-editing substrate-binding complex 6 protein domain-containing protein</fullName>
    </recommendedName>
</protein>
<dbReference type="InterPro" id="IPR058917">
    <property type="entry name" value="RESC6_dom"/>
</dbReference>
<dbReference type="EMBL" id="CAUYUJ010021481">
    <property type="protein sequence ID" value="CAK0904871.1"/>
    <property type="molecule type" value="Genomic_DNA"/>
</dbReference>
<keyword evidence="2" id="KW-0472">Membrane</keyword>
<evidence type="ECO:0000256" key="2">
    <source>
        <dbReference type="SAM" id="Phobius"/>
    </source>
</evidence>
<keyword evidence="5" id="KW-1185">Reference proteome</keyword>
<evidence type="ECO:0000313" key="4">
    <source>
        <dbReference type="EMBL" id="CAK0904871.1"/>
    </source>
</evidence>
<dbReference type="PANTHER" id="PTHR37027:SF2">
    <property type="entry name" value="CHROMOSOME UNDETERMINED SCAFFOLD_148, WHOLE GENOME SHOTGUN SEQUENCE"/>
    <property type="match status" value="1"/>
</dbReference>
<sequence length="847" mass="90491">MAVGALARRLRRHAARASGAAPRWAHPRGPGGPQDAPLVAVGLVVRSAVTAADAGVALGQRAAAADAETAAALSLPALPAKRLVLLLSQPGALPARSVALALECALRRVEEMDGKDCVRLLRALAAHAGGARLEERHLQALGAQLSERLGDISTADMAELVGALADASLPALPVYARLSAAFGLRCAGASAPQLTRVAVAFSRVRLADRRLFPRLGQSAVKQLHHFGAPDLPAFLAAFAAVGLCHEVLLTAAAKVVVSRAQRLGAIDLALVAYAYAQFFLVYPAVVSMLSHRLPACAHELPAARLAELAVSCARLQVRPPQLLATFDRDVSLSGLSGPLFGEAAKALAQLGLAGAPGAEARIGEEVLRRLGGGVDTGEWALNLLECLGEAAEDARRRRGGACPHFLAGALLGVAPHVERLCPALGPGEVAGAYRCLRQLPRSLASPSAGPGLRALHEALAARAGHLAAAEAFSGEELTSVLFSQMCLCPELLAEEEADASGRGAPVNPQRAALRASWDALRGARGAARGAAFEDPRSRLQDAMLDLALAPRDSQIAADLADSAAAGDRRRLAHMADADGAQEGADYRERIARLSDKLCVLHAGLDQDRNTRFEHLQGKMRQLDEKVCASQDSTGKKFSVLKGQLLAFQSDLDEERSCRERLAQDKQEEIARVDEALQGELAAREASLAAEQEARRESEARVLQTFEAKTRGIREEMQANGRLRMDLWGGKGAVVQGDNEANLRRYLEVDIPKLYESLKEEVGSREAMEQRMLRKAMEEVTQLQGAVLAEKKEREDTEEAMLRMMEEVVAKMQGEIAAERRERERTEERLQSLLSDTCEKLQSASHSL</sequence>
<evidence type="ECO:0000256" key="1">
    <source>
        <dbReference type="SAM" id="MobiDB-lite"/>
    </source>
</evidence>
<feature type="transmembrane region" description="Helical" evidence="2">
    <location>
        <begin position="231"/>
        <end position="253"/>
    </location>
</feature>
<dbReference type="PANTHER" id="PTHR37027">
    <property type="entry name" value="KDE4"/>
    <property type="match status" value="1"/>
</dbReference>
<dbReference type="Pfam" id="PF26188">
    <property type="entry name" value="RESC6"/>
    <property type="match status" value="1"/>
</dbReference>
<name>A0ABN9Y177_9DINO</name>
<accession>A0ABN9Y177</accession>
<dbReference type="Proteomes" id="UP001189429">
    <property type="component" value="Unassembled WGS sequence"/>
</dbReference>
<feature type="domain" description="RNA-editing substrate-binding complex 6 protein" evidence="3">
    <location>
        <begin position="188"/>
        <end position="323"/>
    </location>
</feature>
<feature type="compositionally biased region" description="Polar residues" evidence="1">
    <location>
        <begin position="831"/>
        <end position="847"/>
    </location>
</feature>
<feature type="compositionally biased region" description="Basic and acidic residues" evidence="1">
    <location>
        <begin position="816"/>
        <end position="829"/>
    </location>
</feature>